<dbReference type="SUPFAM" id="SSF50346">
    <property type="entry name" value="PRC-barrel domain"/>
    <property type="match status" value="1"/>
</dbReference>
<comment type="caution">
    <text evidence="8">The sequence shown here is derived from an EMBL/GenBank/DDBJ whole genome shotgun (WGS) entry which is preliminary data.</text>
</comment>
<dbReference type="SUPFAM" id="SSF50447">
    <property type="entry name" value="Translation proteins"/>
    <property type="match status" value="1"/>
</dbReference>
<dbReference type="InterPro" id="IPR036976">
    <property type="entry name" value="RimM_N_sf"/>
</dbReference>
<dbReference type="HAMAP" id="MF_00014">
    <property type="entry name" value="Ribosome_mat_RimM"/>
    <property type="match status" value="1"/>
</dbReference>
<gene>
    <name evidence="5 8" type="primary">rimM</name>
    <name evidence="8" type="ORF">ACFOEX_04280</name>
</gene>
<dbReference type="Pfam" id="PF24986">
    <property type="entry name" value="PRC_RimM"/>
    <property type="match status" value="1"/>
</dbReference>
<evidence type="ECO:0000313" key="9">
    <source>
        <dbReference type="Proteomes" id="UP001595536"/>
    </source>
</evidence>
<dbReference type="InterPro" id="IPR011033">
    <property type="entry name" value="PRC_barrel-like_sf"/>
</dbReference>
<comment type="function">
    <text evidence="5">An accessory protein needed during the final step in the assembly of 30S ribosomal subunit, possibly for assembly of the head region. Essential for efficient processing of 16S rRNA. May be needed both before and after RbfA during the maturation of 16S rRNA. It has affinity for free ribosomal 30S subunits but not for 70S ribosomes.</text>
</comment>
<reference evidence="9" key="1">
    <citation type="journal article" date="2019" name="Int. J. Syst. Evol. Microbiol.">
        <title>The Global Catalogue of Microorganisms (GCM) 10K type strain sequencing project: providing services to taxonomists for standard genome sequencing and annotation.</title>
        <authorList>
            <consortium name="The Broad Institute Genomics Platform"/>
            <consortium name="The Broad Institute Genome Sequencing Center for Infectious Disease"/>
            <person name="Wu L."/>
            <person name="Ma J."/>
        </authorList>
    </citation>
    <scope>NUCLEOTIDE SEQUENCE [LARGE SCALE GENOMIC DNA]</scope>
    <source>
        <strain evidence="9">CCM 7941</strain>
    </source>
</reference>
<sequence length="185" mass="19658">MVVAEFGRAHGVRGELRLKSWTADPAAVAGYSPLVLADGREIVITGMRPAPGGEHDMFVVSVQGVADRAAAEALARQRLFMPRGRLPQLEDEDEFYLADLVGLAVETAAGERLGEVVAVHDFGAGDVVEIRPPASPGNPRRSTAMVAFTRDFVPVVDIAGGRLVVSVNPFAKDGDSRPEPDDAED</sequence>
<feature type="domain" description="RimM N-terminal" evidence="6">
    <location>
        <begin position="3"/>
        <end position="83"/>
    </location>
</feature>
<keyword evidence="4 5" id="KW-0143">Chaperone</keyword>
<evidence type="ECO:0000256" key="5">
    <source>
        <dbReference type="HAMAP-Rule" id="MF_00014"/>
    </source>
</evidence>
<dbReference type="RefSeq" id="WP_376831572.1">
    <property type="nucleotide sequence ID" value="NZ_JBHLWR010000006.1"/>
</dbReference>
<comment type="subcellular location">
    <subcellularLocation>
        <location evidence="5">Cytoplasm</location>
    </subcellularLocation>
</comment>
<dbReference type="Gene3D" id="2.30.30.240">
    <property type="entry name" value="PRC-barrel domain"/>
    <property type="match status" value="1"/>
</dbReference>
<comment type="similarity">
    <text evidence="5">Belongs to the RimM family.</text>
</comment>
<dbReference type="Pfam" id="PF01782">
    <property type="entry name" value="RimM"/>
    <property type="match status" value="1"/>
</dbReference>
<comment type="domain">
    <text evidence="5">The PRC barrel domain binds ribosomal protein uS19.</text>
</comment>
<proteinExistence type="inferred from homology"/>
<comment type="subunit">
    <text evidence="5">Binds ribosomal protein uS19.</text>
</comment>
<name>A0ABV7LCU4_9HYPH</name>
<dbReference type="InterPro" id="IPR011961">
    <property type="entry name" value="RimM"/>
</dbReference>
<organism evidence="8 9">
    <name type="scientific">Camelimonas abortus</name>
    <dbReference type="NCBI Taxonomy" id="1017184"/>
    <lineage>
        <taxon>Bacteria</taxon>
        <taxon>Pseudomonadati</taxon>
        <taxon>Pseudomonadota</taxon>
        <taxon>Alphaproteobacteria</taxon>
        <taxon>Hyphomicrobiales</taxon>
        <taxon>Chelatococcaceae</taxon>
        <taxon>Camelimonas</taxon>
    </lineage>
</organism>
<dbReference type="InterPro" id="IPR002676">
    <property type="entry name" value="RimM_N"/>
</dbReference>
<keyword evidence="9" id="KW-1185">Reference proteome</keyword>
<evidence type="ECO:0000256" key="2">
    <source>
        <dbReference type="ARBA" id="ARBA00022517"/>
    </source>
</evidence>
<dbReference type="InterPro" id="IPR009000">
    <property type="entry name" value="Transl_B-barrel_sf"/>
</dbReference>
<dbReference type="PANTHER" id="PTHR33692">
    <property type="entry name" value="RIBOSOME MATURATION FACTOR RIMM"/>
    <property type="match status" value="1"/>
</dbReference>
<keyword evidence="1 5" id="KW-0963">Cytoplasm</keyword>
<accession>A0ABV7LCU4</accession>
<protein>
    <recommendedName>
        <fullName evidence="5">Ribosome maturation factor RimM</fullName>
    </recommendedName>
</protein>
<keyword evidence="3 5" id="KW-0698">rRNA processing</keyword>
<dbReference type="PANTHER" id="PTHR33692:SF1">
    <property type="entry name" value="RIBOSOME MATURATION FACTOR RIMM"/>
    <property type="match status" value="1"/>
</dbReference>
<keyword evidence="2 5" id="KW-0690">Ribosome biogenesis</keyword>
<evidence type="ECO:0000259" key="7">
    <source>
        <dbReference type="Pfam" id="PF24986"/>
    </source>
</evidence>
<dbReference type="NCBIfam" id="TIGR02273">
    <property type="entry name" value="16S_RimM"/>
    <property type="match status" value="1"/>
</dbReference>
<evidence type="ECO:0000256" key="3">
    <source>
        <dbReference type="ARBA" id="ARBA00022552"/>
    </source>
</evidence>
<evidence type="ECO:0000256" key="4">
    <source>
        <dbReference type="ARBA" id="ARBA00023186"/>
    </source>
</evidence>
<dbReference type="Gene3D" id="2.40.30.60">
    <property type="entry name" value="RimM"/>
    <property type="match status" value="1"/>
</dbReference>
<dbReference type="Proteomes" id="UP001595536">
    <property type="component" value="Unassembled WGS sequence"/>
</dbReference>
<evidence type="ECO:0000259" key="6">
    <source>
        <dbReference type="Pfam" id="PF01782"/>
    </source>
</evidence>
<dbReference type="EMBL" id="JBHRUV010000017">
    <property type="protein sequence ID" value="MFC3265583.1"/>
    <property type="molecule type" value="Genomic_DNA"/>
</dbReference>
<feature type="domain" description="Ribosome maturation factor RimM PRC barrel" evidence="7">
    <location>
        <begin position="99"/>
        <end position="166"/>
    </location>
</feature>
<dbReference type="InterPro" id="IPR056792">
    <property type="entry name" value="PRC_RimM"/>
</dbReference>
<evidence type="ECO:0000313" key="8">
    <source>
        <dbReference type="EMBL" id="MFC3265583.1"/>
    </source>
</evidence>
<evidence type="ECO:0000256" key="1">
    <source>
        <dbReference type="ARBA" id="ARBA00022490"/>
    </source>
</evidence>